<organism evidence="4 5">
    <name type="scientific">Trypanosoma brucei gambiense (strain MHOM/CI/86/DAL972)</name>
    <dbReference type="NCBI Taxonomy" id="679716"/>
    <lineage>
        <taxon>Eukaryota</taxon>
        <taxon>Discoba</taxon>
        <taxon>Euglenozoa</taxon>
        <taxon>Kinetoplastea</taxon>
        <taxon>Metakinetoplastina</taxon>
        <taxon>Trypanosomatida</taxon>
        <taxon>Trypanosomatidae</taxon>
        <taxon>Trypanosoma</taxon>
    </lineage>
</organism>
<dbReference type="EMBL" id="FN554972">
    <property type="protein sequence ID" value="CBH14053.1"/>
    <property type="molecule type" value="Genomic_DNA"/>
</dbReference>
<feature type="compositionally biased region" description="Low complexity" evidence="1">
    <location>
        <begin position="272"/>
        <end position="289"/>
    </location>
</feature>
<feature type="compositionally biased region" description="Polar residues" evidence="1">
    <location>
        <begin position="379"/>
        <end position="392"/>
    </location>
</feature>
<gene>
    <name evidence="4" type="ORF">TbgDal_IX1280</name>
</gene>
<accession>C9ZXA9</accession>
<dbReference type="GeneID" id="23860108"/>
<evidence type="ECO:0000256" key="3">
    <source>
        <dbReference type="SAM" id="SignalP"/>
    </source>
</evidence>
<keyword evidence="2" id="KW-0472">Membrane</keyword>
<dbReference type="Proteomes" id="UP000002316">
    <property type="component" value="Chromosome 9"/>
</dbReference>
<name>C9ZXA9_TRYB9</name>
<evidence type="ECO:0000313" key="5">
    <source>
        <dbReference type="Proteomes" id="UP000002316"/>
    </source>
</evidence>
<dbReference type="KEGG" id="tbg:TbgDal_IX1280"/>
<dbReference type="AlphaFoldDB" id="C9ZXA9"/>
<dbReference type="InterPro" id="IPR031797">
    <property type="entry name" value="DUF5075"/>
</dbReference>
<dbReference type="VEuPathDB" id="TriTrypDB:Tbg972.9.1280"/>
<dbReference type="OrthoDB" id="252801at2759"/>
<dbReference type="PANTHER" id="PTHR35613:SF2">
    <property type="entry name" value="C-TYPE LECTIN DOMAIN-CONTAINING PROTEIN"/>
    <property type="match status" value="1"/>
</dbReference>
<feature type="compositionally biased region" description="Polar residues" evidence="1">
    <location>
        <begin position="290"/>
        <end position="309"/>
    </location>
</feature>
<feature type="signal peptide" evidence="3">
    <location>
        <begin position="1"/>
        <end position="32"/>
    </location>
</feature>
<evidence type="ECO:0008006" key="6">
    <source>
        <dbReference type="Google" id="ProtNLM"/>
    </source>
</evidence>
<reference evidence="5" key="1">
    <citation type="journal article" date="2010" name="PLoS Negl. Trop. Dis.">
        <title>The genome sequence of Trypanosoma brucei gambiense, causative agent of chronic human african trypanosomiasis.</title>
        <authorList>
            <person name="Jackson A.P."/>
            <person name="Sanders M."/>
            <person name="Berry A."/>
            <person name="McQuillan J."/>
            <person name="Aslett M.A."/>
            <person name="Quail M.A."/>
            <person name="Chukualim B."/>
            <person name="Capewell P."/>
            <person name="MacLeod A."/>
            <person name="Melville S.E."/>
            <person name="Gibson W."/>
            <person name="Barry J.D."/>
            <person name="Berriman M."/>
            <person name="Hertz-Fowler C."/>
        </authorList>
    </citation>
    <scope>NUCLEOTIDE SEQUENCE [LARGE SCALE GENOMIC DNA]</scope>
    <source>
        <strain evidence="5">MHOM/CI/86/DAL972</strain>
    </source>
</reference>
<dbReference type="RefSeq" id="XP_011776324.1">
    <property type="nucleotide sequence ID" value="XM_011778022.1"/>
</dbReference>
<feature type="region of interest" description="Disordered" evidence="1">
    <location>
        <begin position="237"/>
        <end position="312"/>
    </location>
</feature>
<dbReference type="InterPro" id="IPR016187">
    <property type="entry name" value="CTDL_fold"/>
</dbReference>
<dbReference type="PANTHER" id="PTHR35613">
    <property type="entry name" value="C-TYPE LECTIN DOMAIN-CONTAINING PROTEIN"/>
    <property type="match status" value="1"/>
</dbReference>
<evidence type="ECO:0000256" key="2">
    <source>
        <dbReference type="SAM" id="Phobius"/>
    </source>
</evidence>
<feature type="compositionally biased region" description="Polar residues" evidence="1">
    <location>
        <begin position="245"/>
        <end position="271"/>
    </location>
</feature>
<protein>
    <recommendedName>
        <fullName evidence="6">T. brucei spp.-specific protein</fullName>
    </recommendedName>
</protein>
<keyword evidence="2" id="KW-0812">Transmembrane</keyword>
<keyword evidence="2" id="KW-1133">Transmembrane helix</keyword>
<feature type="transmembrane region" description="Helical" evidence="2">
    <location>
        <begin position="316"/>
        <end position="342"/>
    </location>
</feature>
<dbReference type="SUPFAM" id="SSF56436">
    <property type="entry name" value="C-type lectin-like"/>
    <property type="match status" value="1"/>
</dbReference>
<keyword evidence="3" id="KW-0732">Signal</keyword>
<evidence type="ECO:0000256" key="1">
    <source>
        <dbReference type="SAM" id="MobiDB-lite"/>
    </source>
</evidence>
<evidence type="ECO:0000313" key="4">
    <source>
        <dbReference type="EMBL" id="CBH14053.1"/>
    </source>
</evidence>
<dbReference type="Pfam" id="PF16825">
    <property type="entry name" value="DUF5075"/>
    <property type="match status" value="1"/>
</dbReference>
<sequence>MEIRMVPSNFSRITTLCGILMLLQCILRPLQAASSGGGPVTTAAKSYAVYTHEVFENNGVYNVDYVNSERVCRAEGMNLATDHSEATNSLIYKLLKPKNELGYLYVYLGGDAKYSASSVHEEKDRCKVGDLASSLNCVYRWNTGLFAPATPDDNGVAFWRGSSHEVSGAGSMNDYPSFFKNYPAYGRLNVIAKLDSSDRVTWFDDDDDFGNNISFTNTRARSTRFFMVLCEASAVPTPLPPASPHSENTTADENTTVDGNTNADENTTADGNTNADENTTVDENTNTDEISNGSNEASDKTVPSTSSDGEGSGGGAGAAVVIIFILLVVLLVLLYFCCFAGHEKYITVMSLREKVTSPVSNVEAAEVAAVPSNGEEHLSITSHQQETPAADE</sequence>
<feature type="chain" id="PRO_5003004812" description="T. brucei spp.-specific protein" evidence="3">
    <location>
        <begin position="33"/>
        <end position="392"/>
    </location>
</feature>
<proteinExistence type="predicted"/>
<feature type="region of interest" description="Disordered" evidence="1">
    <location>
        <begin position="372"/>
        <end position="392"/>
    </location>
</feature>